<organism evidence="1 2">
    <name type="scientific">Desulforamulus aquiferis</name>
    <dbReference type="NCBI Taxonomy" id="1397668"/>
    <lineage>
        <taxon>Bacteria</taxon>
        <taxon>Bacillati</taxon>
        <taxon>Bacillota</taxon>
        <taxon>Clostridia</taxon>
        <taxon>Eubacteriales</taxon>
        <taxon>Peptococcaceae</taxon>
        <taxon>Desulforamulus</taxon>
    </lineage>
</organism>
<dbReference type="AlphaFoldDB" id="A0AAW7ZBB0"/>
<evidence type="ECO:0008006" key="3">
    <source>
        <dbReference type="Google" id="ProtNLM"/>
    </source>
</evidence>
<evidence type="ECO:0000313" key="1">
    <source>
        <dbReference type="EMBL" id="MDO7786723.1"/>
    </source>
</evidence>
<comment type="caution">
    <text evidence="1">The sequence shown here is derived from an EMBL/GenBank/DDBJ whole genome shotgun (WGS) entry which is preliminary data.</text>
</comment>
<evidence type="ECO:0000313" key="2">
    <source>
        <dbReference type="Proteomes" id="UP001172911"/>
    </source>
</evidence>
<reference evidence="1" key="1">
    <citation type="journal article" date="2023" name="J. Hazard. Mater.">
        <title>Anaerobic biodegradation of pyrene and benzo[a]pyrene by a new sulfate-reducing Desulforamulus aquiferis strain DSA.</title>
        <authorList>
            <person name="Zhang Z."/>
            <person name="Sun J."/>
            <person name="Gong X."/>
            <person name="Wang C."/>
            <person name="Wang H."/>
        </authorList>
    </citation>
    <scope>NUCLEOTIDE SEQUENCE</scope>
    <source>
        <strain evidence="1">DSA</strain>
    </source>
</reference>
<dbReference type="Proteomes" id="UP001172911">
    <property type="component" value="Unassembled WGS sequence"/>
</dbReference>
<reference evidence="1" key="2">
    <citation type="submission" date="2023-03" db="EMBL/GenBank/DDBJ databases">
        <authorList>
            <person name="Zhang Z."/>
        </authorList>
    </citation>
    <scope>NUCLEOTIDE SEQUENCE</scope>
    <source>
        <strain evidence="1">DSA</strain>
    </source>
</reference>
<protein>
    <recommendedName>
        <fullName evidence="3">4Fe-4S ferredoxin-type domain-containing protein</fullName>
    </recommendedName>
</protein>
<gene>
    <name evidence="1" type="ORF">P6N53_05735</name>
</gene>
<dbReference type="RefSeq" id="WP_304541810.1">
    <property type="nucleotide sequence ID" value="NZ_JARPTC010000007.1"/>
</dbReference>
<name>A0AAW7ZBB0_9FIRM</name>
<keyword evidence="2" id="KW-1185">Reference proteome</keyword>
<accession>A0AAW7ZBB0</accession>
<proteinExistence type="predicted"/>
<sequence>MTKKDGWMKWRRELMDNCGQCVGFRAKGLELPAVGEGHVCTPNDACPKHCPGFQIDFDKISEEIAARHKNTVSAEPVEKNVDESKIIKEEVEPNPETVSCVKCGRTEYNGVLLPCRTNGNNSWICTKCLPSLIHG</sequence>
<dbReference type="EMBL" id="JARPTC010000007">
    <property type="protein sequence ID" value="MDO7786723.1"/>
    <property type="molecule type" value="Genomic_DNA"/>
</dbReference>